<protein>
    <submittedName>
        <fullName evidence="1">Uncharacterized protein</fullName>
    </submittedName>
</protein>
<organism evidence="1">
    <name type="scientific">Siphoviridae sp. ctE6L85</name>
    <dbReference type="NCBI Taxonomy" id="2826202"/>
    <lineage>
        <taxon>Viruses</taxon>
        <taxon>Duplodnaviria</taxon>
        <taxon>Heunggongvirae</taxon>
        <taxon>Uroviricota</taxon>
        <taxon>Caudoviricetes</taxon>
    </lineage>
</organism>
<proteinExistence type="predicted"/>
<dbReference type="EMBL" id="BK015711">
    <property type="protein sequence ID" value="DAE21411.1"/>
    <property type="molecule type" value="Genomic_DNA"/>
</dbReference>
<evidence type="ECO:0000313" key="1">
    <source>
        <dbReference type="EMBL" id="DAE21411.1"/>
    </source>
</evidence>
<accession>A0A8S5QRG9</accession>
<reference evidence="1" key="1">
    <citation type="journal article" date="2021" name="Proc. Natl. Acad. Sci. U.S.A.">
        <title>A Catalog of Tens of Thousands of Viruses from Human Metagenomes Reveals Hidden Associations with Chronic Diseases.</title>
        <authorList>
            <person name="Tisza M.J."/>
            <person name="Buck C.B."/>
        </authorList>
    </citation>
    <scope>NUCLEOTIDE SEQUENCE</scope>
    <source>
        <strain evidence="1">CtE6L85</strain>
    </source>
</reference>
<sequence length="166" mass="19057">MQLEEFYDYKNQLMDDLLTNAEIIRLLDDNYKDSDQPEGFVYSQVFPFEYVPDTIEHGQTFICCDVDVQKSLNKTFLIPVLYVWVFTHKSKMKLPKGGVRVDRLCSEIAKAVNGSRCYGLGEMDLYAVKRFAPVTDYQGKVMTFQAKDFNRVSPTGKPVPSNRKTG</sequence>
<name>A0A8S5QRG9_9CAUD</name>